<dbReference type="EMBL" id="MT211884">
    <property type="protein sequence ID" value="QJF58300.1"/>
    <property type="molecule type" value="Genomic_DNA"/>
</dbReference>
<dbReference type="EMBL" id="MT211887">
    <property type="protein sequence ID" value="QJF58897.1"/>
    <property type="molecule type" value="Genomic_DNA"/>
</dbReference>
<accession>A0A6M3WA27</accession>
<dbReference type="EMBL" id="MT211886">
    <property type="protein sequence ID" value="QJF58698.1"/>
    <property type="molecule type" value="Genomic_DNA"/>
</dbReference>
<feature type="transmembrane region" description="Helical" evidence="1">
    <location>
        <begin position="21"/>
        <end position="46"/>
    </location>
</feature>
<feature type="domain" description="Mce/MlaD" evidence="2">
    <location>
        <begin position="53"/>
        <end position="127"/>
    </location>
</feature>
<organism evidence="3">
    <name type="scientific">Corallina officinalis</name>
    <name type="common">Coral seaweed</name>
    <dbReference type="NCBI Taxonomy" id="35170"/>
    <lineage>
        <taxon>Eukaryota</taxon>
        <taxon>Rhodophyta</taxon>
        <taxon>Florideophyceae</taxon>
        <taxon>Corallinophycidae</taxon>
        <taxon>Corallinales</taxon>
        <taxon>Corallinaceae</taxon>
        <taxon>Corallinoideae</taxon>
        <taxon>Corallina</taxon>
    </lineage>
</organism>
<dbReference type="InterPro" id="IPR039342">
    <property type="entry name" value="TGD2-like"/>
</dbReference>
<keyword evidence="1" id="KW-1133">Transmembrane helix</keyword>
<protein>
    <recommendedName>
        <fullName evidence="2">Mce/MlaD domain-containing protein</fullName>
    </recommendedName>
</protein>
<geneLocation type="chloroplast" evidence="3"/>
<dbReference type="EMBL" id="MT211885">
    <property type="protein sequence ID" value="QJF58499.1"/>
    <property type="molecule type" value="Genomic_DNA"/>
</dbReference>
<keyword evidence="3" id="KW-0150">Chloroplast</keyword>
<evidence type="ECO:0000256" key="1">
    <source>
        <dbReference type="SAM" id="Phobius"/>
    </source>
</evidence>
<dbReference type="InterPro" id="IPR003399">
    <property type="entry name" value="Mce/MlaD"/>
</dbReference>
<proteinExistence type="predicted"/>
<evidence type="ECO:0000259" key="2">
    <source>
        <dbReference type="Pfam" id="PF02470"/>
    </source>
</evidence>
<dbReference type="PANTHER" id="PTHR34675">
    <property type="entry name" value="PROTEIN TRIGALACTOSYLDIACYLGLYCEROL 2, CHLOROPLASTIC"/>
    <property type="match status" value="1"/>
</dbReference>
<keyword evidence="3" id="KW-0934">Plastid</keyword>
<dbReference type="Pfam" id="PF02470">
    <property type="entry name" value="MlaD"/>
    <property type="match status" value="1"/>
</dbReference>
<keyword evidence="1" id="KW-0812">Transmembrane</keyword>
<keyword evidence="1" id="KW-0472">Membrane</keyword>
<sequence length="229" mass="26166">MIRAQLFSFLYMIKKKQKKWTISLQSLLCLVFLSFSIVATFVASYFKFRPLNYSFFIEFDNLHGISRGTPIRMRGIDIGSIQSTKLKLDCVLALAKINSSKIFIPRDSIIETNQTGLLNEPVIDIIPFGTPSLSSHINHNPLSNSCDSSLIICDQMYITGDRGLNYDDLVRSTTRISQRFDDPRFFNLFYVFLQNGIEVTDTLLELIASLLDVTSISYIYLQKFLSNNL</sequence>
<dbReference type="AlphaFoldDB" id="A0A6M3WA27"/>
<dbReference type="PANTHER" id="PTHR34675:SF1">
    <property type="entry name" value="PROTEIN TRIGALACTOSYLDIACYLGLYCEROL 2, CHLOROPLASTIC"/>
    <property type="match status" value="1"/>
</dbReference>
<name>A0A6M3WA27_COROI</name>
<reference evidence="3" key="1">
    <citation type="submission" date="2020-03" db="EMBL/GenBank/DDBJ databases">
        <title>Mitochondrial and Plastid genome variability of Corallina officinalis (Corallinales, Rhodophyta).</title>
        <authorList>
            <person name="Yesson C."/>
            <person name="Bian X."/>
            <person name="Williamson C."/>
            <person name="Briscoe A.G."/>
            <person name="Brodie J."/>
        </authorList>
    </citation>
    <scope>NUCLEOTIDE SEQUENCE</scope>
</reference>
<evidence type="ECO:0000313" key="3">
    <source>
        <dbReference type="EMBL" id="QJF58499.1"/>
    </source>
</evidence>